<accession>A0A1Q3ASW0</accession>
<dbReference type="InterPro" id="IPR011333">
    <property type="entry name" value="SKP1/BTB/POZ_sf"/>
</dbReference>
<comment type="similarity">
    <text evidence="4">Belongs to the NPH3 family.</text>
</comment>
<evidence type="ECO:0000256" key="5">
    <source>
        <dbReference type="SAM" id="MobiDB-lite"/>
    </source>
</evidence>
<protein>
    <submittedName>
        <fullName evidence="8">BTB domain-containing protein/NPH3 domain-containing protein</fullName>
    </submittedName>
</protein>
<dbReference type="EMBL" id="BDDD01000080">
    <property type="protein sequence ID" value="GAV58730.1"/>
    <property type="molecule type" value="Genomic_DNA"/>
</dbReference>
<feature type="region of interest" description="Disordered" evidence="5">
    <location>
        <begin position="559"/>
        <end position="583"/>
    </location>
</feature>
<evidence type="ECO:0000256" key="2">
    <source>
        <dbReference type="ARBA" id="ARBA00022553"/>
    </source>
</evidence>
<name>A0A1Q3ASW0_CEPFO</name>
<evidence type="ECO:0000256" key="3">
    <source>
        <dbReference type="ARBA" id="ARBA00022786"/>
    </source>
</evidence>
<dbReference type="AlphaFoldDB" id="A0A1Q3ASW0"/>
<keyword evidence="2" id="KW-0597">Phosphoprotein</keyword>
<organism evidence="8 9">
    <name type="scientific">Cephalotus follicularis</name>
    <name type="common">Albany pitcher plant</name>
    <dbReference type="NCBI Taxonomy" id="3775"/>
    <lineage>
        <taxon>Eukaryota</taxon>
        <taxon>Viridiplantae</taxon>
        <taxon>Streptophyta</taxon>
        <taxon>Embryophyta</taxon>
        <taxon>Tracheophyta</taxon>
        <taxon>Spermatophyta</taxon>
        <taxon>Magnoliopsida</taxon>
        <taxon>eudicotyledons</taxon>
        <taxon>Gunneridae</taxon>
        <taxon>Pentapetalae</taxon>
        <taxon>rosids</taxon>
        <taxon>fabids</taxon>
        <taxon>Oxalidales</taxon>
        <taxon>Cephalotaceae</taxon>
        <taxon>Cephalotus</taxon>
    </lineage>
</organism>
<dbReference type="InterPro" id="IPR027356">
    <property type="entry name" value="NPH3_dom"/>
</dbReference>
<evidence type="ECO:0000256" key="4">
    <source>
        <dbReference type="PROSITE-ProRule" id="PRU00982"/>
    </source>
</evidence>
<keyword evidence="9" id="KW-1185">Reference proteome</keyword>
<feature type="region of interest" description="Disordered" evidence="5">
    <location>
        <begin position="603"/>
        <end position="625"/>
    </location>
</feature>
<dbReference type="InterPro" id="IPR000210">
    <property type="entry name" value="BTB/POZ_dom"/>
</dbReference>
<dbReference type="Gene3D" id="3.30.710.10">
    <property type="entry name" value="Potassium Channel Kv1.1, Chain A"/>
    <property type="match status" value="1"/>
</dbReference>
<dbReference type="SUPFAM" id="SSF54695">
    <property type="entry name" value="POZ domain"/>
    <property type="match status" value="1"/>
</dbReference>
<evidence type="ECO:0000313" key="8">
    <source>
        <dbReference type="EMBL" id="GAV58730.1"/>
    </source>
</evidence>
<gene>
    <name evidence="8" type="ORF">CFOL_v3_02263</name>
</gene>
<dbReference type="PROSITE" id="PS51649">
    <property type="entry name" value="NPH3"/>
    <property type="match status" value="1"/>
</dbReference>
<evidence type="ECO:0000259" key="7">
    <source>
        <dbReference type="PROSITE" id="PS51649"/>
    </source>
</evidence>
<dbReference type="FunFam" id="3.30.710.10:FF:000168">
    <property type="entry name" value="BTB/POZ domain-containing protein At1g03010"/>
    <property type="match status" value="1"/>
</dbReference>
<dbReference type="OrthoDB" id="624345at2759"/>
<dbReference type="GO" id="GO:0016567">
    <property type="term" value="P:protein ubiquitination"/>
    <property type="evidence" value="ECO:0007669"/>
    <property type="project" value="UniProtKB-UniPathway"/>
</dbReference>
<reference evidence="9" key="1">
    <citation type="submission" date="2016-04" db="EMBL/GenBank/DDBJ databases">
        <title>Cephalotus genome sequencing.</title>
        <authorList>
            <person name="Fukushima K."/>
            <person name="Hasebe M."/>
            <person name="Fang X."/>
        </authorList>
    </citation>
    <scope>NUCLEOTIDE SEQUENCE [LARGE SCALE GENOMIC DNA]</scope>
    <source>
        <strain evidence="9">cv. St1</strain>
    </source>
</reference>
<dbReference type="SMART" id="SM00225">
    <property type="entry name" value="BTB"/>
    <property type="match status" value="1"/>
</dbReference>
<evidence type="ECO:0000313" key="9">
    <source>
        <dbReference type="Proteomes" id="UP000187406"/>
    </source>
</evidence>
<dbReference type="InterPro" id="IPR043454">
    <property type="entry name" value="NPH3/RPT2-like"/>
</dbReference>
<comment type="caution">
    <text evidence="8">The sequence shown here is derived from an EMBL/GenBank/DDBJ whole genome shotgun (WGS) entry which is preliminary data.</text>
</comment>
<dbReference type="Pfam" id="PF03000">
    <property type="entry name" value="NPH3"/>
    <property type="match status" value="1"/>
</dbReference>
<evidence type="ECO:0000259" key="6">
    <source>
        <dbReference type="PROSITE" id="PS50097"/>
    </source>
</evidence>
<dbReference type="PANTHER" id="PTHR32370">
    <property type="entry name" value="OS12G0117600 PROTEIN"/>
    <property type="match status" value="1"/>
</dbReference>
<comment type="pathway">
    <text evidence="1">Protein modification; protein ubiquitination.</text>
</comment>
<feature type="domain" description="NPH3" evidence="7">
    <location>
        <begin position="224"/>
        <end position="501"/>
    </location>
</feature>
<dbReference type="UniPathway" id="UPA00143"/>
<dbReference type="STRING" id="3775.A0A1Q3ASW0"/>
<proteinExistence type="inferred from homology"/>
<feature type="compositionally biased region" description="Basic and acidic residues" evidence="5">
    <location>
        <begin position="616"/>
        <end position="625"/>
    </location>
</feature>
<keyword evidence="3" id="KW-0833">Ubl conjugation pathway</keyword>
<feature type="compositionally biased region" description="Polar residues" evidence="5">
    <location>
        <begin position="562"/>
        <end position="573"/>
    </location>
</feature>
<dbReference type="FunCoup" id="A0A1Q3ASW0">
    <property type="interactions" value="861"/>
</dbReference>
<dbReference type="Pfam" id="PF00651">
    <property type="entry name" value="BTB"/>
    <property type="match status" value="1"/>
</dbReference>
<evidence type="ECO:0000256" key="1">
    <source>
        <dbReference type="ARBA" id="ARBA00004906"/>
    </source>
</evidence>
<feature type="domain" description="BTB" evidence="6">
    <location>
        <begin position="48"/>
        <end position="116"/>
    </location>
</feature>
<dbReference type="InParanoid" id="A0A1Q3ASW0"/>
<dbReference type="Proteomes" id="UP000187406">
    <property type="component" value="Unassembled WGS sequence"/>
</dbReference>
<dbReference type="PROSITE" id="PS50097">
    <property type="entry name" value="BTB"/>
    <property type="match status" value="1"/>
</dbReference>
<sequence>MRTTLENSPKEETQTTPTIVNMSLDKKELLSTAMRRTSEWIFSQEIPSDVTIHAGGASFSLHKFPLVTKCGFVRKLVSESSDADVSDIKIPDVPGGAEAFELAAKFCYGINFEISTENIAMLRCVADYLEMTEDYAVGNLVGRTEAYLNEVALKSLGSAVSVLHMSENLLPIAERVKLVSRCIDTISLLAGKEKQFSVSGRAASGTEVAISLSKPMVHSKPMVDWWAEDLTVLRIDIFQRVIVAMISRGFKQYALGPVLMLYAQKSLRGLEVFGKGRKKMDPQQEHEKRVVVETIVSLLPRERNAMSVSFLSMLLRAAIHLETTVACRLDLEKKMALQLGQAVLDDLLIPSYSYAGDTLFDVDTVQRIMMNYLEYDMEGRCSGYDLDDKYVSPPPNDVERVAKLMENYLAEIASDCNLSVSKFISIAELIPVKPRVTEDGMYRAIDIYLKAHPALSDIERKKACSLMDCQKLSREACAHAAQNDRLPVQTVVQVLYYEQQRLRDITNGSLMGDSTTFSSKASVYSTNILPVSDELSSLRRENEDLKIELVKMKMRLKDNDKSAATTPMRNAVSSADKPPLPRKSFINSMSKKLGRLYPFMRADGVSPSSAKGRIKPGKDWRHSIS</sequence>